<dbReference type="RefSeq" id="WP_002740735.1">
    <property type="nucleotide sequence ID" value="NZ_CP012029.1"/>
</dbReference>
<reference evidence="1 3" key="1">
    <citation type="journal article" date="2015" name="PLoS Negl. Trop. Dis.">
        <title>Distribution of Plasmids in Distinct Leptospira Pathogenic Species.</title>
        <authorList>
            <person name="Wang Y."/>
            <person name="Zhuang X."/>
            <person name="Zhong Y."/>
            <person name="Zhang C."/>
            <person name="Zhang Y."/>
            <person name="Zeng L."/>
            <person name="Zhu Y."/>
            <person name="He P."/>
            <person name="Dong K."/>
            <person name="Pal U."/>
            <person name="Guo X."/>
            <person name="Qin J."/>
        </authorList>
    </citation>
    <scope>NUCLEOTIDE SEQUENCE [LARGE SCALE GENOMIC DNA]</scope>
    <source>
        <strain evidence="1 3">56604</strain>
        <plasmid evidence="2">lbp1</plasmid>
        <plasmid evidence="3">Plasmid lbp1</plasmid>
    </source>
</reference>
<accession>A0A0S2IU79</accession>
<dbReference type="AlphaFoldDB" id="A0A0S2IU79"/>
<gene>
    <name evidence="1" type="ORF">LBBP_02990</name>
    <name evidence="2" type="ORF">LBBP_04435</name>
</gene>
<protein>
    <submittedName>
        <fullName evidence="1">Uncharacterized protein</fullName>
    </submittedName>
</protein>
<evidence type="ECO:0000313" key="3">
    <source>
        <dbReference type="Proteomes" id="UP000058857"/>
    </source>
</evidence>
<dbReference type="Proteomes" id="UP000058857">
    <property type="component" value="Plasmid lbp1"/>
</dbReference>
<dbReference type="EMBL" id="CP012031">
    <property type="protein sequence ID" value="ALO28539.1"/>
    <property type="molecule type" value="Genomic_DNA"/>
</dbReference>
<dbReference type="EMBL" id="CP012029">
    <property type="protein sequence ID" value="ALO27201.1"/>
    <property type="molecule type" value="Genomic_DNA"/>
</dbReference>
<keyword evidence="2" id="KW-0614">Plasmid</keyword>
<evidence type="ECO:0000313" key="1">
    <source>
        <dbReference type="EMBL" id="ALO27201.1"/>
    </source>
</evidence>
<name>A0A0S2IU79_LEPBO</name>
<geneLocation type="plasmid" evidence="2 3">
    <name>lbp1</name>
</geneLocation>
<dbReference type="Proteomes" id="UP000058857">
    <property type="component" value="Chromosome 1"/>
</dbReference>
<proteinExistence type="predicted"/>
<sequence>MLKYNRINTFSLVVLWVRHDLETFPKRLKALEEFMLKVILPYLPNPKCRYQKEEN</sequence>
<evidence type="ECO:0000313" key="2">
    <source>
        <dbReference type="EMBL" id="ALO28539.1"/>
    </source>
</evidence>
<organism evidence="1">
    <name type="scientific">Leptospira borgpetersenii serovar Ballum</name>
    <dbReference type="NCBI Taxonomy" id="280505"/>
    <lineage>
        <taxon>Bacteria</taxon>
        <taxon>Pseudomonadati</taxon>
        <taxon>Spirochaetota</taxon>
        <taxon>Spirochaetia</taxon>
        <taxon>Leptospirales</taxon>
        <taxon>Leptospiraceae</taxon>
        <taxon>Leptospira</taxon>
    </lineage>
</organism>